<name>A0A7W9HPI5_9PSEU</name>
<dbReference type="SUPFAM" id="SSF55961">
    <property type="entry name" value="Bet v1-like"/>
    <property type="match status" value="1"/>
</dbReference>
<dbReference type="Pfam" id="PF10604">
    <property type="entry name" value="Polyketide_cyc2"/>
    <property type="match status" value="1"/>
</dbReference>
<evidence type="ECO:0000313" key="1">
    <source>
        <dbReference type="EMBL" id="MBB5805688.1"/>
    </source>
</evidence>
<dbReference type="Gene3D" id="3.30.530.20">
    <property type="match status" value="1"/>
</dbReference>
<sequence>MAAVGEATTVIACPAEDILAFIMDVEAYKAVDPRLRTIKWVRRTENETVFRFRPELAGMPAPLSTQRVVLTPGKRVDIVQAPHPMNRMAGFRGLLECTPDGDGTRVRRRLEFCFAPPMSWLLDARVERWLAEDIPAELARLKAHLEQRSNPL</sequence>
<keyword evidence="2" id="KW-1185">Reference proteome</keyword>
<evidence type="ECO:0000313" key="2">
    <source>
        <dbReference type="Proteomes" id="UP000552097"/>
    </source>
</evidence>
<reference evidence="1 2" key="1">
    <citation type="submission" date="2020-08" db="EMBL/GenBank/DDBJ databases">
        <title>Sequencing the genomes of 1000 actinobacteria strains.</title>
        <authorList>
            <person name="Klenk H.-P."/>
        </authorList>
    </citation>
    <scope>NUCLEOTIDE SEQUENCE [LARGE SCALE GENOMIC DNA]</scope>
    <source>
        <strain evidence="1 2">DSM 45486</strain>
    </source>
</reference>
<dbReference type="AlphaFoldDB" id="A0A7W9HPI5"/>
<accession>A0A7W9HPI5</accession>
<comment type="caution">
    <text evidence="1">The sequence shown here is derived from an EMBL/GenBank/DDBJ whole genome shotgun (WGS) entry which is preliminary data.</text>
</comment>
<gene>
    <name evidence="1" type="ORF">F4560_005456</name>
</gene>
<proteinExistence type="predicted"/>
<dbReference type="InterPro" id="IPR023393">
    <property type="entry name" value="START-like_dom_sf"/>
</dbReference>
<dbReference type="RefSeq" id="WP_184924386.1">
    <property type="nucleotide sequence ID" value="NZ_JACHMO010000001.1"/>
</dbReference>
<dbReference type="Proteomes" id="UP000552097">
    <property type="component" value="Unassembled WGS sequence"/>
</dbReference>
<dbReference type="InterPro" id="IPR019587">
    <property type="entry name" value="Polyketide_cyclase/dehydratase"/>
</dbReference>
<protein>
    <submittedName>
        <fullName evidence="1">Ribosome-associated toxin RatA of RatAB toxin-antitoxin module</fullName>
    </submittedName>
</protein>
<organism evidence="1 2">
    <name type="scientific">Saccharothrix ecbatanensis</name>
    <dbReference type="NCBI Taxonomy" id="1105145"/>
    <lineage>
        <taxon>Bacteria</taxon>
        <taxon>Bacillati</taxon>
        <taxon>Actinomycetota</taxon>
        <taxon>Actinomycetes</taxon>
        <taxon>Pseudonocardiales</taxon>
        <taxon>Pseudonocardiaceae</taxon>
        <taxon>Saccharothrix</taxon>
    </lineage>
</organism>
<dbReference type="EMBL" id="JACHMO010000001">
    <property type="protein sequence ID" value="MBB5805688.1"/>
    <property type="molecule type" value="Genomic_DNA"/>
</dbReference>